<dbReference type="RefSeq" id="WP_160796487.1">
    <property type="nucleotide sequence ID" value="NZ_WSSB01000007.1"/>
</dbReference>
<evidence type="ECO:0000256" key="1">
    <source>
        <dbReference type="ARBA" id="ARBA00004418"/>
    </source>
</evidence>
<evidence type="ECO:0000256" key="2">
    <source>
        <dbReference type="ARBA" id="ARBA00010742"/>
    </source>
</evidence>
<accession>A0A845BX61</accession>
<dbReference type="Gene3D" id="3.40.190.10">
    <property type="entry name" value="Periplasmic binding protein-like II"/>
    <property type="match status" value="2"/>
</dbReference>
<evidence type="ECO:0000259" key="4">
    <source>
        <dbReference type="Pfam" id="PF09084"/>
    </source>
</evidence>
<evidence type="ECO:0000313" key="5">
    <source>
        <dbReference type="EMBL" id="MXR37093.1"/>
    </source>
</evidence>
<dbReference type="SUPFAM" id="SSF53850">
    <property type="entry name" value="Periplasmic binding protein-like II"/>
    <property type="match status" value="1"/>
</dbReference>
<comment type="subcellular location">
    <subcellularLocation>
        <location evidence="1">Periplasm</location>
    </subcellularLocation>
</comment>
<proteinExistence type="inferred from homology"/>
<dbReference type="InterPro" id="IPR015168">
    <property type="entry name" value="SsuA/THI5"/>
</dbReference>
<name>A0A845BX61_9NEIS</name>
<organism evidence="5 6">
    <name type="scientific">Craterilacuibacter sinensis</name>
    <dbReference type="NCBI Taxonomy" id="2686017"/>
    <lineage>
        <taxon>Bacteria</taxon>
        <taxon>Pseudomonadati</taxon>
        <taxon>Pseudomonadota</taxon>
        <taxon>Betaproteobacteria</taxon>
        <taxon>Neisseriales</taxon>
        <taxon>Neisseriaceae</taxon>
        <taxon>Craterilacuibacter</taxon>
    </lineage>
</organism>
<dbReference type="Proteomes" id="UP000467214">
    <property type="component" value="Unassembled WGS sequence"/>
</dbReference>
<reference evidence="5 6" key="1">
    <citation type="submission" date="2019-12" db="EMBL/GenBank/DDBJ databases">
        <title>Neisseriaceae gen. nov. sp. Genome sequencing and assembly.</title>
        <authorList>
            <person name="Liu Z."/>
            <person name="Li A."/>
        </authorList>
    </citation>
    <scope>NUCLEOTIDE SEQUENCE [LARGE SCALE GENOMIC DNA]</scope>
    <source>
        <strain evidence="5 6">B2N2-7</strain>
    </source>
</reference>
<comment type="caution">
    <text evidence="5">The sequence shown here is derived from an EMBL/GenBank/DDBJ whole genome shotgun (WGS) entry which is preliminary data.</text>
</comment>
<keyword evidence="6" id="KW-1185">Reference proteome</keyword>
<sequence length="334" mass="35802">MDHAAENPLSSPCRRSLFGIGCALGLGALLPACRTTHPATLKISSHIWPGYEMLFVARHEGLLPADQINLIEVPSASDSLQLLAAGITDAATLTLDEVLRARATGLDLVVVMVFNISAGADVLLAREDIPHLHELKGLRIGVESSATGAVMLAGILQAAKLKTEDVDIIPLPVNDHENAWHKGQVDALISYPPVSTKLQRQGGHIVFDSSELPDTIFDVLAVRREALAQHENALRLLLRAHFAVLERLNQAQESVLAIMALRMHEQADAIAAIFSALVLPGPSDNLRLLNGEPSLLTLAAHRLSRLMQDAGLLPATAGLTERLSNPRFLPGVST</sequence>
<protein>
    <recommendedName>
        <fullName evidence="4">SsuA/THI5-like domain-containing protein</fullName>
    </recommendedName>
</protein>
<comment type="similarity">
    <text evidence="2">Belongs to the bacterial solute-binding protein SsuA/TauA family.</text>
</comment>
<keyword evidence="3" id="KW-0732">Signal</keyword>
<dbReference type="GO" id="GO:0042597">
    <property type="term" value="C:periplasmic space"/>
    <property type="evidence" value="ECO:0007669"/>
    <property type="project" value="UniProtKB-SubCell"/>
</dbReference>
<dbReference type="Pfam" id="PF09084">
    <property type="entry name" value="NMT1"/>
    <property type="match status" value="1"/>
</dbReference>
<dbReference type="AlphaFoldDB" id="A0A845BX61"/>
<evidence type="ECO:0000256" key="3">
    <source>
        <dbReference type="ARBA" id="ARBA00022729"/>
    </source>
</evidence>
<gene>
    <name evidence="5" type="ORF">GQF02_08925</name>
</gene>
<feature type="domain" description="SsuA/THI5-like" evidence="4">
    <location>
        <begin position="67"/>
        <end position="240"/>
    </location>
</feature>
<dbReference type="PANTHER" id="PTHR30024:SF47">
    <property type="entry name" value="TAURINE-BINDING PERIPLASMIC PROTEIN"/>
    <property type="match status" value="1"/>
</dbReference>
<evidence type="ECO:0000313" key="6">
    <source>
        <dbReference type="Proteomes" id="UP000467214"/>
    </source>
</evidence>
<dbReference type="EMBL" id="WSSB01000007">
    <property type="protein sequence ID" value="MXR37093.1"/>
    <property type="molecule type" value="Genomic_DNA"/>
</dbReference>
<dbReference type="PANTHER" id="PTHR30024">
    <property type="entry name" value="ALIPHATIC SULFONATES-BINDING PROTEIN-RELATED"/>
    <property type="match status" value="1"/>
</dbReference>